<dbReference type="OrthoDB" id="416741at2759"/>
<feature type="domain" description="Helicase ATP-binding" evidence="17">
    <location>
        <begin position="26"/>
        <end position="188"/>
    </location>
</feature>
<keyword evidence="12" id="KW-0051">Antiviral defense</keyword>
<dbReference type="Gene3D" id="1.10.1520.10">
    <property type="entry name" value="Ribonuclease III domain"/>
    <property type="match status" value="2"/>
</dbReference>
<dbReference type="InterPro" id="IPR001650">
    <property type="entry name" value="Helicase_C-like"/>
</dbReference>
<dbReference type="PROSITE" id="PS51192">
    <property type="entry name" value="HELICASE_ATP_BIND_1"/>
    <property type="match status" value="1"/>
</dbReference>
<dbReference type="GO" id="GO:0003723">
    <property type="term" value="F:RNA binding"/>
    <property type="evidence" value="ECO:0007669"/>
    <property type="project" value="UniProtKB-UniRule"/>
</dbReference>
<keyword evidence="8 20" id="KW-0347">Helicase</keyword>
<dbReference type="GO" id="GO:0046872">
    <property type="term" value="F:metal ion binding"/>
    <property type="evidence" value="ECO:0007669"/>
    <property type="project" value="UniProtKB-KW"/>
</dbReference>
<gene>
    <name evidence="20 22" type="ORF">P152DRAFT_481814</name>
</gene>
<proteinExistence type="inferred from homology"/>
<evidence type="ECO:0000256" key="2">
    <source>
        <dbReference type="ARBA" id="ARBA00001946"/>
    </source>
</evidence>
<dbReference type="SUPFAM" id="SSF69065">
    <property type="entry name" value="RNase III domain-like"/>
    <property type="match status" value="2"/>
</dbReference>
<dbReference type="Pfam" id="PF00636">
    <property type="entry name" value="Ribonuclease_3"/>
    <property type="match status" value="2"/>
</dbReference>
<feature type="domain" description="RNase III" evidence="16">
    <location>
        <begin position="1083"/>
        <end position="1266"/>
    </location>
</feature>
<dbReference type="InterPro" id="IPR027417">
    <property type="entry name" value="P-loop_NTPase"/>
</dbReference>
<protein>
    <submittedName>
        <fullName evidence="20 22">ATP-dependent helicase dcl2</fullName>
    </submittedName>
</protein>
<dbReference type="GO" id="GO:0005524">
    <property type="term" value="F:ATP binding"/>
    <property type="evidence" value="ECO:0007669"/>
    <property type="project" value="UniProtKB-KW"/>
</dbReference>
<keyword evidence="9" id="KW-0067">ATP-binding</keyword>
<accession>A0A6G1G4E8</accession>
<name>A0A6G1G4E8_9PEZI</name>
<evidence type="ECO:0000256" key="1">
    <source>
        <dbReference type="ARBA" id="ARBA00001936"/>
    </source>
</evidence>
<keyword evidence="4" id="KW-0479">Metal-binding</keyword>
<dbReference type="InterPro" id="IPR014001">
    <property type="entry name" value="Helicase_ATP-bd"/>
</dbReference>
<dbReference type="PROSITE" id="PS50142">
    <property type="entry name" value="RNASE_3_2"/>
    <property type="match status" value="2"/>
</dbReference>
<sequence>MTVMALGDVSTAGQGQIRTRSYQMEMFERSMKGNVIVAMDTGSGKTHIALLRIMAELERCGPDKLLWFLAPGVALCNQQFKTISSQLPSVRMRVLVGSDNVDRWSEQRIWDAALQGVRVVFSTHAVLADALSHGFIKMAQLALLVFDEAHHCTKQHPANKIMRDFYHPAKASKASNSVPHILGLSASPVAKSNINDLGTIEANLDAVSVTPRINRQELLKHVHQPKAIKLEYEHALRKLCALQSPAYCALMKLCDVFSPLDELGKQLETFSRKATHIYDELGPWGAEYFILESVAVLKKGGEMDSFGYAFSSGGQDLRAHLLAKLAPIVHSSKPEDATKMDDLPISPKVELLISFLAKQDPEVCAGLIFVEQRAVVYVLSRLLSIHPQTRSRFRCATFVGESSWGKRKLKLNELVDIKAQKETLLEFRTGVKNLVVATKAMEEGIDISACNLVVGFDPPKTLKSFIQCRGRARHEESSYIIMLAKGDSRAKADKWEALEEELIRIYQNEARMQQELAAIEEIDEKIDYKLKAPSTGAMLTANSMIAHVHHFCNLLPKEPYVDYKPEFTFHEDTSHLITATLTLPNGVNAAVRTTVGKKAWRTERAAMKDAAFHAYEKLYKADLLNENLLPLPHGWHLTQHDQEEQDRPAVLDVSPQLDPWIDLAEAWQSPDFHEARISILDQTSNQELRMVLITPSAIPEIPRFDLYWNPQSTLTAGIASKGRIGRLEKDPRQLLSFREATNACHAAARRSDVSHEYSDYIALFAPDMTQTQLSTWLPLCRGSRNAIDVYRTGAGNPDGIVTVAAKGYARYIPIRWIVSSASASESGPSEESIEIDCRRLPKRQNFLLPEHNWKSQAINPGLQERKIRMFSAHECTMDTIPFVYAQFGLFIPAILQHIEVYSVAERVRTTVLKSIPFQGLEHIVAAITAPSKRWTSNYQRLEFIGDTVLKYTVSIQLYTDHPTWPEGYLSSKRDSLVSNSRLLKAAKAKGLERFIMTEQFKGGKFSPLRVSEALDPMKAKEGRTVSTKVIADVVEALIGAAYVEFQHDEARKCINLFLPEIRAKAPILKRPGVPVSPGSHSHLNEIEALIGYSFLDRSILLEAVTHPAGSTDAHTESYQRLEYLGDAVLDMVVVSILETHEPDLSESEMTLCKHALVNGDFLGFLCLETTLERDKIDIIEHTRGNFMENRSTDRIQLCMYMRHRSKQVWEAQAACSDRHLHLRKEIKRALESGSSFPWVLLERLRPDKFFSDIIESIIGAIFVDSSGDLGLVRQFVEKIGLMNYTNRLMKEKVDVLHPKTALHLMRPNATIDLEVKPDEGETLFCEVSVGGARVCTVRNCLNKDEAKAAGAEQACKILASESMEGIQMANDDDAIAGAE</sequence>
<dbReference type="PROSITE" id="PS51194">
    <property type="entry name" value="HELICASE_CTER"/>
    <property type="match status" value="1"/>
</dbReference>
<comment type="cofactor">
    <cofactor evidence="1">
        <name>Mn(2+)</name>
        <dbReference type="ChEBI" id="CHEBI:29035"/>
    </cofactor>
</comment>
<evidence type="ECO:0000259" key="16">
    <source>
        <dbReference type="PROSITE" id="PS50142"/>
    </source>
</evidence>
<keyword evidence="10" id="KW-0460">Magnesium</keyword>
<evidence type="ECO:0000259" key="17">
    <source>
        <dbReference type="PROSITE" id="PS51192"/>
    </source>
</evidence>
<evidence type="ECO:0000256" key="12">
    <source>
        <dbReference type="ARBA" id="ARBA00023118"/>
    </source>
</evidence>
<keyword evidence="7" id="KW-0378">Hydrolase</keyword>
<feature type="domain" description="RNase III" evidence="16">
    <location>
        <begin position="900"/>
        <end position="1046"/>
    </location>
</feature>
<evidence type="ECO:0000256" key="7">
    <source>
        <dbReference type="ARBA" id="ARBA00022801"/>
    </source>
</evidence>
<reference evidence="20 22" key="1">
    <citation type="submission" date="2020-01" db="EMBL/GenBank/DDBJ databases">
        <authorList>
            <consortium name="DOE Joint Genome Institute"/>
            <person name="Haridas S."/>
            <person name="Albert R."/>
            <person name="Binder M."/>
            <person name="Bloem J."/>
            <person name="Labutti K."/>
            <person name="Salamov A."/>
            <person name="Andreopoulos B."/>
            <person name="Baker S.E."/>
            <person name="Barry K."/>
            <person name="Bills G."/>
            <person name="Bluhm B.H."/>
            <person name="Cannon C."/>
            <person name="Castanera R."/>
            <person name="Culley D.E."/>
            <person name="Daum C."/>
            <person name="Ezra D."/>
            <person name="Gonzalez J.B."/>
            <person name="Henrissat B."/>
            <person name="Kuo A."/>
            <person name="Liang C."/>
            <person name="Lipzen A."/>
            <person name="Lutzoni F."/>
            <person name="Magnuson J."/>
            <person name="Mondo S."/>
            <person name="Nolan M."/>
            <person name="Ohm R."/>
            <person name="Pangilinan J."/>
            <person name="Park H.-J."/>
            <person name="Ramirez L."/>
            <person name="Alfaro M."/>
            <person name="Sun H."/>
            <person name="Tritt A."/>
            <person name="Yoshinaga Y."/>
            <person name="Zwiers L.-H."/>
            <person name="Turgeon B.G."/>
            <person name="Goodwin S.B."/>
            <person name="Spatafora J.W."/>
            <person name="Crous P.W."/>
            <person name="Grigoriev I.V."/>
        </authorList>
    </citation>
    <scope>NUCLEOTIDE SEQUENCE</scope>
    <source>
        <strain evidence="20 22">CBS 781.70</strain>
    </source>
</reference>
<dbReference type="CDD" id="cd18034">
    <property type="entry name" value="DEXHc_dicer"/>
    <property type="match status" value="1"/>
</dbReference>
<dbReference type="SMART" id="SM00535">
    <property type="entry name" value="RIBOc"/>
    <property type="match status" value="2"/>
</dbReference>
<evidence type="ECO:0000256" key="10">
    <source>
        <dbReference type="ARBA" id="ARBA00022842"/>
    </source>
</evidence>
<dbReference type="SMART" id="SM00490">
    <property type="entry name" value="HELICc"/>
    <property type="match status" value="1"/>
</dbReference>
<dbReference type="GO" id="GO:0004525">
    <property type="term" value="F:ribonuclease III activity"/>
    <property type="evidence" value="ECO:0007669"/>
    <property type="project" value="InterPro"/>
</dbReference>
<dbReference type="Gene3D" id="3.30.160.380">
    <property type="entry name" value="Dicer dimerisation domain"/>
    <property type="match status" value="1"/>
</dbReference>
<dbReference type="SUPFAM" id="SSF52540">
    <property type="entry name" value="P-loop containing nucleoside triphosphate hydrolases"/>
    <property type="match status" value="1"/>
</dbReference>
<keyword evidence="21" id="KW-1185">Reference proteome</keyword>
<dbReference type="InterPro" id="IPR005034">
    <property type="entry name" value="Dicer_dimerisation"/>
</dbReference>
<reference evidence="22" key="2">
    <citation type="submission" date="2020-04" db="EMBL/GenBank/DDBJ databases">
        <authorList>
            <consortium name="NCBI Genome Project"/>
        </authorList>
    </citation>
    <scope>NUCLEOTIDE SEQUENCE</scope>
    <source>
        <strain evidence="22">CBS 781.70</strain>
    </source>
</reference>
<evidence type="ECO:0000313" key="22">
    <source>
        <dbReference type="RefSeq" id="XP_033534564.1"/>
    </source>
</evidence>
<dbReference type="InterPro" id="IPR000999">
    <property type="entry name" value="RNase_III_dom"/>
</dbReference>
<dbReference type="FunFam" id="1.10.1520.10:FF:000032">
    <property type="entry name" value="Dicer-like protein 2"/>
    <property type="match status" value="1"/>
</dbReference>
<dbReference type="FunFam" id="3.40.50.300:FF:001669">
    <property type="entry name" value="Dicer-like protein 1"/>
    <property type="match status" value="1"/>
</dbReference>
<dbReference type="InterPro" id="IPR011545">
    <property type="entry name" value="DEAD/DEAH_box_helicase_dom"/>
</dbReference>
<evidence type="ECO:0000256" key="9">
    <source>
        <dbReference type="ARBA" id="ARBA00022840"/>
    </source>
</evidence>
<dbReference type="Proteomes" id="UP000504638">
    <property type="component" value="Unplaced"/>
</dbReference>
<keyword evidence="6" id="KW-0547">Nucleotide-binding</keyword>
<evidence type="ECO:0000256" key="14">
    <source>
        <dbReference type="ARBA" id="ARBA00025403"/>
    </source>
</evidence>
<dbReference type="Gene3D" id="3.40.50.300">
    <property type="entry name" value="P-loop containing nucleotide triphosphate hydrolases"/>
    <property type="match status" value="2"/>
</dbReference>
<comment type="function">
    <text evidence="14">Dicer-like endonuclease involved in cleaving double-stranded RNA in the RNA interference (RNAi) pathway. Produces 21 to 25 bp dsRNAs (siRNAs) which target the selective destruction of homologous RNAs leading to sequence-specific suppression of gene expression, called post-transcriptional gene silencing (PTGS). Part of a broad host defense response against viral infection and transposons.</text>
</comment>
<evidence type="ECO:0000256" key="13">
    <source>
        <dbReference type="ARBA" id="ARBA00023211"/>
    </source>
</evidence>
<dbReference type="InterPro" id="IPR036389">
    <property type="entry name" value="RNase_III_sf"/>
</dbReference>
<evidence type="ECO:0000256" key="11">
    <source>
        <dbReference type="ARBA" id="ARBA00022884"/>
    </source>
</evidence>
<dbReference type="GeneID" id="54422419"/>
<dbReference type="InterPro" id="IPR038248">
    <property type="entry name" value="Dicer_dimer_sf"/>
</dbReference>
<dbReference type="GO" id="GO:0051607">
    <property type="term" value="P:defense response to virus"/>
    <property type="evidence" value="ECO:0007669"/>
    <property type="project" value="UniProtKB-KW"/>
</dbReference>
<evidence type="ECO:0000313" key="21">
    <source>
        <dbReference type="Proteomes" id="UP000504638"/>
    </source>
</evidence>
<dbReference type="RefSeq" id="XP_033534564.1">
    <property type="nucleotide sequence ID" value="XM_033681849.1"/>
</dbReference>
<evidence type="ECO:0000259" key="19">
    <source>
        <dbReference type="PROSITE" id="PS51327"/>
    </source>
</evidence>
<comment type="cofactor">
    <cofactor evidence="2">
        <name>Mg(2+)</name>
        <dbReference type="ChEBI" id="CHEBI:18420"/>
    </cofactor>
</comment>
<keyword evidence="5" id="KW-0677">Repeat</keyword>
<reference evidence="22" key="3">
    <citation type="submission" date="2025-04" db="UniProtKB">
        <authorList>
            <consortium name="RefSeq"/>
        </authorList>
    </citation>
    <scope>IDENTIFICATION</scope>
    <source>
        <strain evidence="22">CBS 781.70</strain>
    </source>
</reference>
<evidence type="ECO:0000313" key="20">
    <source>
        <dbReference type="EMBL" id="KAF1812933.1"/>
    </source>
</evidence>
<keyword evidence="13" id="KW-0464">Manganese</keyword>
<dbReference type="SMART" id="SM00487">
    <property type="entry name" value="DEXDc"/>
    <property type="match status" value="1"/>
</dbReference>
<dbReference type="CDD" id="cd00593">
    <property type="entry name" value="RIBOc"/>
    <property type="match status" value="2"/>
</dbReference>
<dbReference type="Pfam" id="PF00271">
    <property type="entry name" value="Helicase_C"/>
    <property type="match status" value="1"/>
</dbReference>
<dbReference type="GO" id="GO:0004386">
    <property type="term" value="F:helicase activity"/>
    <property type="evidence" value="ECO:0007669"/>
    <property type="project" value="UniProtKB-KW"/>
</dbReference>
<evidence type="ECO:0000256" key="5">
    <source>
        <dbReference type="ARBA" id="ARBA00022737"/>
    </source>
</evidence>
<keyword evidence="11 15" id="KW-0694">RNA-binding</keyword>
<evidence type="ECO:0000256" key="3">
    <source>
        <dbReference type="ARBA" id="ARBA00022721"/>
    </source>
</evidence>
<organism evidence="20">
    <name type="scientific">Eremomyces bilateralis CBS 781.70</name>
    <dbReference type="NCBI Taxonomy" id="1392243"/>
    <lineage>
        <taxon>Eukaryota</taxon>
        <taxon>Fungi</taxon>
        <taxon>Dikarya</taxon>
        <taxon>Ascomycota</taxon>
        <taxon>Pezizomycotina</taxon>
        <taxon>Dothideomycetes</taxon>
        <taxon>Dothideomycetes incertae sedis</taxon>
        <taxon>Eremomycetales</taxon>
        <taxon>Eremomycetaceae</taxon>
        <taxon>Eremomyces</taxon>
    </lineage>
</organism>
<feature type="domain" description="Dicer dsRNA-binding fold" evidence="19">
    <location>
        <begin position="544"/>
        <end position="638"/>
    </location>
</feature>
<evidence type="ECO:0000256" key="8">
    <source>
        <dbReference type="ARBA" id="ARBA00022806"/>
    </source>
</evidence>
<feature type="domain" description="Helicase C-terminal" evidence="18">
    <location>
        <begin position="348"/>
        <end position="513"/>
    </location>
</feature>
<dbReference type="GO" id="GO:0050688">
    <property type="term" value="P:regulation of defense response to virus"/>
    <property type="evidence" value="ECO:0007669"/>
    <property type="project" value="UniProtKB-KW"/>
</dbReference>
<dbReference type="PANTHER" id="PTHR14950">
    <property type="entry name" value="DICER-RELATED"/>
    <property type="match status" value="1"/>
</dbReference>
<dbReference type="PANTHER" id="PTHR14950:SF37">
    <property type="entry name" value="ENDORIBONUCLEASE DICER"/>
    <property type="match status" value="1"/>
</dbReference>
<dbReference type="Pfam" id="PF03368">
    <property type="entry name" value="Dicer_dimer"/>
    <property type="match status" value="1"/>
</dbReference>
<evidence type="ECO:0000259" key="18">
    <source>
        <dbReference type="PROSITE" id="PS51194"/>
    </source>
</evidence>
<dbReference type="GO" id="GO:0030422">
    <property type="term" value="P:siRNA processing"/>
    <property type="evidence" value="ECO:0007669"/>
    <property type="project" value="TreeGrafter"/>
</dbReference>
<comment type="similarity">
    <text evidence="15">Belongs to the helicase family. Dicer subfamily.</text>
</comment>
<dbReference type="GO" id="GO:0005634">
    <property type="term" value="C:nucleus"/>
    <property type="evidence" value="ECO:0007669"/>
    <property type="project" value="TreeGrafter"/>
</dbReference>
<dbReference type="Pfam" id="PF00270">
    <property type="entry name" value="DEAD"/>
    <property type="match status" value="1"/>
</dbReference>
<evidence type="ECO:0000256" key="4">
    <source>
        <dbReference type="ARBA" id="ARBA00022723"/>
    </source>
</evidence>
<dbReference type="CDD" id="cd18802">
    <property type="entry name" value="SF2_C_dicer"/>
    <property type="match status" value="1"/>
</dbReference>
<dbReference type="EMBL" id="ML975156">
    <property type="protein sequence ID" value="KAF1812933.1"/>
    <property type="molecule type" value="Genomic_DNA"/>
</dbReference>
<dbReference type="PROSITE" id="PS51327">
    <property type="entry name" value="DICER_DSRBF"/>
    <property type="match status" value="1"/>
</dbReference>
<evidence type="ECO:0000256" key="6">
    <source>
        <dbReference type="ARBA" id="ARBA00022741"/>
    </source>
</evidence>
<dbReference type="GO" id="GO:0005737">
    <property type="term" value="C:cytoplasm"/>
    <property type="evidence" value="ECO:0007669"/>
    <property type="project" value="TreeGrafter"/>
</dbReference>
<dbReference type="PROSITE" id="PS00517">
    <property type="entry name" value="RNASE_3_1"/>
    <property type="match status" value="1"/>
</dbReference>
<evidence type="ECO:0000256" key="15">
    <source>
        <dbReference type="PROSITE-ProRule" id="PRU00657"/>
    </source>
</evidence>
<keyword evidence="3" id="KW-0930">Antiviral protein</keyword>